<dbReference type="AlphaFoldDB" id="A0A8X6FZT3"/>
<dbReference type="Proteomes" id="UP000887116">
    <property type="component" value="Unassembled WGS sequence"/>
</dbReference>
<sequence length="77" mass="8774">MNQPISLFPYLNGGQHVDRKLCFTKGVQSPLKNCQIKIGDVFQCGKLQLYLLSSRWVVFDTRDIQKTTIENASKKEG</sequence>
<comment type="caution">
    <text evidence="1">The sequence shown here is derived from an EMBL/GenBank/DDBJ whole genome shotgun (WGS) entry which is preliminary data.</text>
</comment>
<name>A0A8X6FZT3_TRICU</name>
<reference evidence="1" key="1">
    <citation type="submission" date="2020-07" db="EMBL/GenBank/DDBJ databases">
        <title>Multicomponent nature underlies the extraordinary mechanical properties of spider dragline silk.</title>
        <authorList>
            <person name="Kono N."/>
            <person name="Nakamura H."/>
            <person name="Mori M."/>
            <person name="Yoshida Y."/>
            <person name="Ohtoshi R."/>
            <person name="Malay A.D."/>
            <person name="Moran D.A.P."/>
            <person name="Tomita M."/>
            <person name="Numata K."/>
            <person name="Arakawa K."/>
        </authorList>
    </citation>
    <scope>NUCLEOTIDE SEQUENCE</scope>
</reference>
<proteinExistence type="predicted"/>
<organism evidence="1 2">
    <name type="scientific">Trichonephila clavata</name>
    <name type="common">Joro spider</name>
    <name type="synonym">Nephila clavata</name>
    <dbReference type="NCBI Taxonomy" id="2740835"/>
    <lineage>
        <taxon>Eukaryota</taxon>
        <taxon>Metazoa</taxon>
        <taxon>Ecdysozoa</taxon>
        <taxon>Arthropoda</taxon>
        <taxon>Chelicerata</taxon>
        <taxon>Arachnida</taxon>
        <taxon>Araneae</taxon>
        <taxon>Araneomorphae</taxon>
        <taxon>Entelegynae</taxon>
        <taxon>Araneoidea</taxon>
        <taxon>Nephilidae</taxon>
        <taxon>Trichonephila</taxon>
    </lineage>
</organism>
<gene>
    <name evidence="1" type="ORF">TNCT_650911</name>
</gene>
<dbReference type="EMBL" id="BMAO01024052">
    <property type="protein sequence ID" value="GFQ92681.1"/>
    <property type="molecule type" value="Genomic_DNA"/>
</dbReference>
<keyword evidence="2" id="KW-1185">Reference proteome</keyword>
<accession>A0A8X6FZT3</accession>
<protein>
    <submittedName>
        <fullName evidence="1">Uncharacterized protein</fullName>
    </submittedName>
</protein>
<evidence type="ECO:0000313" key="2">
    <source>
        <dbReference type="Proteomes" id="UP000887116"/>
    </source>
</evidence>
<evidence type="ECO:0000313" key="1">
    <source>
        <dbReference type="EMBL" id="GFQ92681.1"/>
    </source>
</evidence>